<keyword evidence="5" id="KW-1185">Reference proteome</keyword>
<dbReference type="Gene3D" id="3.90.79.10">
    <property type="entry name" value="Nucleoside Triphosphate Pyrophosphohydrolase"/>
    <property type="match status" value="1"/>
</dbReference>
<dbReference type="Proteomes" id="UP001157034">
    <property type="component" value="Unassembled WGS sequence"/>
</dbReference>
<evidence type="ECO:0000313" key="4">
    <source>
        <dbReference type="EMBL" id="GMA96566.1"/>
    </source>
</evidence>
<dbReference type="PANTHER" id="PTHR43046:SF16">
    <property type="entry name" value="ADP-RIBOSE PYROPHOSPHATASE YJHB-RELATED"/>
    <property type="match status" value="1"/>
</dbReference>
<name>A0ABQ6K7C8_9MICO</name>
<dbReference type="SUPFAM" id="SSF55811">
    <property type="entry name" value="Nudix"/>
    <property type="match status" value="1"/>
</dbReference>
<dbReference type="EMBL" id="BSVB01000001">
    <property type="protein sequence ID" value="GMA96566.1"/>
    <property type="molecule type" value="Genomic_DNA"/>
</dbReference>
<comment type="cofactor">
    <cofactor evidence="1">
        <name>Mg(2+)</name>
        <dbReference type="ChEBI" id="CHEBI:18420"/>
    </cofactor>
</comment>
<evidence type="ECO:0000256" key="1">
    <source>
        <dbReference type="ARBA" id="ARBA00001946"/>
    </source>
</evidence>
<proteinExistence type="predicted"/>
<dbReference type="PANTHER" id="PTHR43046">
    <property type="entry name" value="GDP-MANNOSE MANNOSYL HYDROLASE"/>
    <property type="match status" value="1"/>
</dbReference>
<dbReference type="CDD" id="cd18879">
    <property type="entry name" value="NUDIX_Hydrolase"/>
    <property type="match status" value="1"/>
</dbReference>
<feature type="domain" description="Nudix hydrolase" evidence="3">
    <location>
        <begin position="19"/>
        <end position="149"/>
    </location>
</feature>
<gene>
    <name evidence="4" type="ORF">GCM10025881_33900</name>
</gene>
<sequence>MAVPDFVLELRERIGHAPLWLSGVTAVVLDDARERVLLIRRADNGAWTPVTGIIDPGEQPAVAAAREALEETGVVIRVARLASTSVTPDIMYENGDRSRYLDLTFECRYVSGAPHPADGEASEVGWYRLDSLPPMTDEMRWRIDTALEDGPARFLPA</sequence>
<accession>A0ABQ6K7C8</accession>
<keyword evidence="2" id="KW-0378">Hydrolase</keyword>
<evidence type="ECO:0000256" key="2">
    <source>
        <dbReference type="ARBA" id="ARBA00022801"/>
    </source>
</evidence>
<reference evidence="5" key="1">
    <citation type="journal article" date="2019" name="Int. J. Syst. Evol. Microbiol.">
        <title>The Global Catalogue of Microorganisms (GCM) 10K type strain sequencing project: providing services to taxonomists for standard genome sequencing and annotation.</title>
        <authorList>
            <consortium name="The Broad Institute Genomics Platform"/>
            <consortium name="The Broad Institute Genome Sequencing Center for Infectious Disease"/>
            <person name="Wu L."/>
            <person name="Ma J."/>
        </authorList>
    </citation>
    <scope>NUCLEOTIDE SEQUENCE [LARGE SCALE GENOMIC DNA]</scope>
    <source>
        <strain evidence="5">NBRC 108894</strain>
    </source>
</reference>
<evidence type="ECO:0000259" key="3">
    <source>
        <dbReference type="PROSITE" id="PS51462"/>
    </source>
</evidence>
<dbReference type="RefSeq" id="WP_284255108.1">
    <property type="nucleotide sequence ID" value="NZ_BAAAQO010000004.1"/>
</dbReference>
<dbReference type="InterPro" id="IPR015797">
    <property type="entry name" value="NUDIX_hydrolase-like_dom_sf"/>
</dbReference>
<organism evidence="4 5">
    <name type="scientific">Pseudolysinimonas kribbensis</name>
    <dbReference type="NCBI Taxonomy" id="433641"/>
    <lineage>
        <taxon>Bacteria</taxon>
        <taxon>Bacillati</taxon>
        <taxon>Actinomycetota</taxon>
        <taxon>Actinomycetes</taxon>
        <taxon>Micrococcales</taxon>
        <taxon>Microbacteriaceae</taxon>
        <taxon>Pseudolysinimonas</taxon>
    </lineage>
</organism>
<evidence type="ECO:0000313" key="5">
    <source>
        <dbReference type="Proteomes" id="UP001157034"/>
    </source>
</evidence>
<dbReference type="PROSITE" id="PS00893">
    <property type="entry name" value="NUDIX_BOX"/>
    <property type="match status" value="1"/>
</dbReference>
<comment type="caution">
    <text evidence="4">The sequence shown here is derived from an EMBL/GenBank/DDBJ whole genome shotgun (WGS) entry which is preliminary data.</text>
</comment>
<dbReference type="PROSITE" id="PS51462">
    <property type="entry name" value="NUDIX"/>
    <property type="match status" value="1"/>
</dbReference>
<dbReference type="Pfam" id="PF00293">
    <property type="entry name" value="NUDIX"/>
    <property type="match status" value="1"/>
</dbReference>
<dbReference type="InterPro" id="IPR020084">
    <property type="entry name" value="NUDIX_hydrolase_CS"/>
</dbReference>
<protein>
    <submittedName>
        <fullName evidence="4">MutT/NUDIX-family protein</fullName>
    </submittedName>
</protein>
<dbReference type="InterPro" id="IPR000086">
    <property type="entry name" value="NUDIX_hydrolase_dom"/>
</dbReference>